<dbReference type="Gene3D" id="3.40.50.720">
    <property type="entry name" value="NAD(P)-binding Rossmann-like Domain"/>
    <property type="match status" value="1"/>
</dbReference>
<evidence type="ECO:0000313" key="4">
    <source>
        <dbReference type="EMBL" id="EXM13828.1"/>
    </source>
</evidence>
<accession>X0KK16</accession>
<evidence type="ECO:0000256" key="2">
    <source>
        <dbReference type="ARBA" id="ARBA00023002"/>
    </source>
</evidence>
<reference evidence="4" key="1">
    <citation type="submission" date="2011-11" db="EMBL/GenBank/DDBJ databases">
        <title>The Genome Sequence of Fusarium oxysporum Cotton.</title>
        <authorList>
            <consortium name="The Broad Institute Genome Sequencing Platform"/>
            <person name="Ma L.-J."/>
            <person name="Gale L.R."/>
            <person name="Schwartz D.C."/>
            <person name="Zhou S."/>
            <person name="Corby-Kistler H."/>
            <person name="Young S.K."/>
            <person name="Zeng Q."/>
            <person name="Gargeya S."/>
            <person name="Fitzgerald M."/>
            <person name="Haas B."/>
            <person name="Abouelleil A."/>
            <person name="Alvarado L."/>
            <person name="Arachchi H.M."/>
            <person name="Berlin A."/>
            <person name="Brown A."/>
            <person name="Chapman S.B."/>
            <person name="Chen Z."/>
            <person name="Dunbar C."/>
            <person name="Freedman E."/>
            <person name="Gearin G."/>
            <person name="Goldberg J."/>
            <person name="Griggs A."/>
            <person name="Gujja S."/>
            <person name="Heiman D."/>
            <person name="Howarth C."/>
            <person name="Larson L."/>
            <person name="Lui A."/>
            <person name="MacDonald P.J.P."/>
            <person name="Montmayeur A."/>
            <person name="Murphy C."/>
            <person name="Neiman D."/>
            <person name="Pearson M."/>
            <person name="Priest M."/>
            <person name="Roberts A."/>
            <person name="Saif S."/>
            <person name="Shea T."/>
            <person name="Shenoy N."/>
            <person name="Sisk P."/>
            <person name="Stolte C."/>
            <person name="Sykes S."/>
            <person name="Wortman J."/>
            <person name="Nusbaum C."/>
            <person name="Birren B."/>
        </authorList>
    </citation>
    <scope>NUCLEOTIDE SEQUENCE [LARGE SCALE GENOMIC DNA]</scope>
    <source>
        <strain evidence="4">25433</strain>
    </source>
</reference>
<dbReference type="InterPro" id="IPR045312">
    <property type="entry name" value="PCBER-like"/>
</dbReference>
<dbReference type="CDD" id="cd05259">
    <property type="entry name" value="PCBER_SDR_a"/>
    <property type="match status" value="1"/>
</dbReference>
<dbReference type="GO" id="GO:0016491">
    <property type="term" value="F:oxidoreductase activity"/>
    <property type="evidence" value="ECO:0007669"/>
    <property type="project" value="UniProtKB-KW"/>
</dbReference>
<dbReference type="PANTHER" id="PTHR47706:SF9">
    <property type="entry name" value="NMRA-LIKE DOMAIN-CONTAINING PROTEIN-RELATED"/>
    <property type="match status" value="1"/>
</dbReference>
<dbReference type="PANTHER" id="PTHR47706">
    <property type="entry name" value="NMRA-LIKE FAMILY PROTEIN"/>
    <property type="match status" value="1"/>
</dbReference>
<feature type="domain" description="NmrA-like" evidence="3">
    <location>
        <begin position="5"/>
        <end position="234"/>
    </location>
</feature>
<dbReference type="InterPro" id="IPR036291">
    <property type="entry name" value="NAD(P)-bd_dom_sf"/>
</dbReference>
<dbReference type="SUPFAM" id="SSF51735">
    <property type="entry name" value="NAD(P)-binding Rossmann-fold domains"/>
    <property type="match status" value="1"/>
</dbReference>
<protein>
    <recommendedName>
        <fullName evidence="3">NmrA-like domain-containing protein</fullName>
    </recommendedName>
</protein>
<reference evidence="4" key="2">
    <citation type="submission" date="2012-05" db="EMBL/GenBank/DDBJ databases">
        <title>The Genome Annotation of Fusarium oxysporum Cotton.</title>
        <authorList>
            <consortium name="The Broad Institute Genomics Platform"/>
            <person name="Ma L.-J."/>
            <person name="Corby-Kistler H."/>
            <person name="Broz K."/>
            <person name="Gale L.R."/>
            <person name="Jonkers W."/>
            <person name="O'Donnell K."/>
            <person name="Ploetz R."/>
            <person name="Steinberg C."/>
            <person name="Schwartz D.C."/>
            <person name="VanEtten H."/>
            <person name="Zhou S."/>
            <person name="Young S.K."/>
            <person name="Zeng Q."/>
            <person name="Gargeya S."/>
            <person name="Fitzgerald M."/>
            <person name="Abouelleil A."/>
            <person name="Alvarado L."/>
            <person name="Chapman S.B."/>
            <person name="Gainer-Dewar J."/>
            <person name="Goldberg J."/>
            <person name="Griggs A."/>
            <person name="Gujja S."/>
            <person name="Hansen M."/>
            <person name="Howarth C."/>
            <person name="Imamovic A."/>
            <person name="Ireland A."/>
            <person name="Larimer J."/>
            <person name="McCowan C."/>
            <person name="Murphy C."/>
            <person name="Pearson M."/>
            <person name="Poon T.W."/>
            <person name="Priest M."/>
            <person name="Roberts A."/>
            <person name="Saif S."/>
            <person name="Shea T."/>
            <person name="Sykes S."/>
            <person name="Wortman J."/>
            <person name="Nusbaum C."/>
            <person name="Birren B."/>
        </authorList>
    </citation>
    <scope>NUCLEOTIDE SEQUENCE</scope>
    <source>
        <strain evidence="4">25433</strain>
    </source>
</reference>
<gene>
    <name evidence="4" type="ORF">FOTG_17735</name>
</gene>
<dbReference type="InterPro" id="IPR051609">
    <property type="entry name" value="NmrA/Isoflavone_reductase-like"/>
</dbReference>
<keyword evidence="2" id="KW-0560">Oxidoreductase</keyword>
<proteinExistence type="predicted"/>
<dbReference type="Proteomes" id="UP000030701">
    <property type="component" value="Unassembled WGS sequence"/>
</dbReference>
<keyword evidence="1" id="KW-0521">NADP</keyword>
<dbReference type="Gene3D" id="3.90.25.10">
    <property type="entry name" value="UDP-galactose 4-epimerase, domain 1"/>
    <property type="match status" value="1"/>
</dbReference>
<sequence>MAVIQKVVVVGATGSVGPHIVSALLDRSFQVWVLTRRASALPFPPQVHAIQTDYSLASLEKAFEGKDAVICTLGHAGLGMQIDLVNAAEKAGVKRFIPSEFGPPRGGRDIPEYRNLQKNKLDVIGHLMNKAERNPQFTWSAFSTGTFLDRALITFPDFGFDIKNQSAIIFDSGNEPFTAMALSHIGQPVAASLEKFEETKNRYVGISSLRTTQNEILAVLVQQTGKQWTITNRKTKDILAEAKEKMASGDFKGGYIGFMIAQMFEDDAGRAMVDGSDNQLLQIQQEPLENLIEQVLGQI</sequence>
<evidence type="ECO:0000259" key="3">
    <source>
        <dbReference type="Pfam" id="PF05368"/>
    </source>
</evidence>
<dbReference type="AlphaFoldDB" id="X0KK16"/>
<evidence type="ECO:0000256" key="1">
    <source>
        <dbReference type="ARBA" id="ARBA00022857"/>
    </source>
</evidence>
<dbReference type="EMBL" id="JH658108">
    <property type="protein sequence ID" value="EXM13828.1"/>
    <property type="molecule type" value="Genomic_DNA"/>
</dbReference>
<name>X0KK16_FUSOX</name>
<dbReference type="HOGENOM" id="CLU_044876_3_3_1"/>
<dbReference type="Pfam" id="PF05368">
    <property type="entry name" value="NmrA"/>
    <property type="match status" value="1"/>
</dbReference>
<dbReference type="InterPro" id="IPR008030">
    <property type="entry name" value="NmrA-like"/>
</dbReference>
<organism evidence="4">
    <name type="scientific">Fusarium oxysporum f. sp. vasinfectum 25433</name>
    <dbReference type="NCBI Taxonomy" id="1089449"/>
    <lineage>
        <taxon>Eukaryota</taxon>
        <taxon>Fungi</taxon>
        <taxon>Dikarya</taxon>
        <taxon>Ascomycota</taxon>
        <taxon>Pezizomycotina</taxon>
        <taxon>Sordariomycetes</taxon>
        <taxon>Hypocreomycetidae</taxon>
        <taxon>Hypocreales</taxon>
        <taxon>Nectriaceae</taxon>
        <taxon>Fusarium</taxon>
        <taxon>Fusarium oxysporum species complex</taxon>
    </lineage>
</organism>